<evidence type="ECO:0000313" key="1">
    <source>
        <dbReference type="EMBL" id="CAF1159099.1"/>
    </source>
</evidence>
<reference evidence="1" key="1">
    <citation type="submission" date="2021-02" db="EMBL/GenBank/DDBJ databases">
        <authorList>
            <person name="Nowell W R."/>
        </authorList>
    </citation>
    <scope>NUCLEOTIDE SEQUENCE</scope>
</reference>
<evidence type="ECO:0000313" key="2">
    <source>
        <dbReference type="EMBL" id="CAF3922592.1"/>
    </source>
</evidence>
<dbReference type="Proteomes" id="UP000663829">
    <property type="component" value="Unassembled WGS sequence"/>
</dbReference>
<proteinExistence type="predicted"/>
<gene>
    <name evidence="1" type="ORF">GPM918_LOCUS21582</name>
    <name evidence="2" type="ORF">SRO942_LOCUS21581</name>
</gene>
<accession>A0A814TB94</accession>
<dbReference type="OrthoDB" id="6593491at2759"/>
<protein>
    <submittedName>
        <fullName evidence="1">Uncharacterized protein</fullName>
    </submittedName>
</protein>
<keyword evidence="3" id="KW-1185">Reference proteome</keyword>
<evidence type="ECO:0000313" key="3">
    <source>
        <dbReference type="Proteomes" id="UP000663829"/>
    </source>
</evidence>
<dbReference type="EMBL" id="CAJOBC010007139">
    <property type="protein sequence ID" value="CAF3922592.1"/>
    <property type="molecule type" value="Genomic_DNA"/>
</dbReference>
<name>A0A814TB94_9BILA</name>
<sequence length="168" mass="19240">SGQKTSRFKKYRRSVPHGYPSSLLSDAIRRSYDNASSVTTNQAAQPQLLAPLTLVSTYNPNNLDLFPFIRSLLPQTRGFQNRYENDLDFAHGIHKIIALCFIHPDNIIDGFGRLSIGLYPSFQEILDYFEDTYIGRLRSNGSRARPLFPIDFWNVHDRTKASLMKTNN</sequence>
<comment type="caution">
    <text evidence="1">The sequence shown here is derived from an EMBL/GenBank/DDBJ whole genome shotgun (WGS) entry which is preliminary data.</text>
</comment>
<dbReference type="AlphaFoldDB" id="A0A814TB94"/>
<dbReference type="EMBL" id="CAJNOQ010007139">
    <property type="protein sequence ID" value="CAF1159099.1"/>
    <property type="molecule type" value="Genomic_DNA"/>
</dbReference>
<feature type="non-terminal residue" evidence="1">
    <location>
        <position position="1"/>
    </location>
</feature>
<dbReference type="Proteomes" id="UP000681722">
    <property type="component" value="Unassembled WGS sequence"/>
</dbReference>
<organism evidence="1 3">
    <name type="scientific">Didymodactylos carnosus</name>
    <dbReference type="NCBI Taxonomy" id="1234261"/>
    <lineage>
        <taxon>Eukaryota</taxon>
        <taxon>Metazoa</taxon>
        <taxon>Spiralia</taxon>
        <taxon>Gnathifera</taxon>
        <taxon>Rotifera</taxon>
        <taxon>Eurotatoria</taxon>
        <taxon>Bdelloidea</taxon>
        <taxon>Philodinida</taxon>
        <taxon>Philodinidae</taxon>
        <taxon>Didymodactylos</taxon>
    </lineage>
</organism>